<feature type="transmembrane region" description="Helical" evidence="10">
    <location>
        <begin position="336"/>
        <end position="354"/>
    </location>
</feature>
<evidence type="ECO:0000313" key="13">
    <source>
        <dbReference type="Proteomes" id="UP000700334"/>
    </source>
</evidence>
<dbReference type="OrthoDB" id="9836705at2759"/>
<evidence type="ECO:0000256" key="3">
    <source>
        <dbReference type="ARBA" id="ARBA00008295"/>
    </source>
</evidence>
<evidence type="ECO:0000256" key="9">
    <source>
        <dbReference type="ARBA" id="ARBA00023136"/>
    </source>
</evidence>
<accession>A0A8J6AHZ2</accession>
<comment type="subcellular location">
    <subcellularLocation>
        <location evidence="1">Cell junction</location>
        <location evidence="1">Tight junction</location>
    </subcellularLocation>
    <subcellularLocation>
        <location evidence="2">Cell membrane</location>
        <topology evidence="2">Multi-pass membrane protein</topology>
    </subcellularLocation>
</comment>
<sequence>MGTQLSMVLCLLLGATVATLMKPQPENEFSGHPHVLSDFSQDCHPNSDSEESQGVTVVTLPRIRFAGCRLLGESAYSAPGALVLFPELFVPMVMVPVGALAPSAPLRRAGSRLQRPTVFLPRSAAHALDPSVLSSLAYNAASDWHLPQAVTRTEASMAEVKSFVCKLIGIFFSYLAWVLGIILARTQSWHTWEFNSTSVRLVRIGLWEAIYFQTFNVSGATIELPVRAKINDSWVIPEEIRYGQDLILLANTMKSAVLIFSSLALLIEWVNNRYPEFLRIYYKFSTVFLFLGSICTMTAVIWNFLADASEQTALQFPPNFPVRKEMLTKKHLPSTLPLGLATSTFSLLSSIIFFSEMCFSKQTAQVFPLKAAKLPPE</sequence>
<gene>
    <name evidence="12" type="ORF">J0S82_016524</name>
</gene>
<reference evidence="12" key="1">
    <citation type="journal article" date="2021" name="Evol. Appl.">
        <title>The genome of the Pyrenean desman and the effects of bottlenecks and inbreeding on the genomic landscape of an endangered species.</title>
        <authorList>
            <person name="Escoda L."/>
            <person name="Castresana J."/>
        </authorList>
    </citation>
    <scope>NUCLEOTIDE SEQUENCE</scope>
    <source>
        <strain evidence="12">IBE-C5619</strain>
    </source>
</reference>
<protein>
    <submittedName>
        <fullName evidence="12">Uncharacterized protein</fullName>
    </submittedName>
</protein>
<name>A0A8J6AHZ2_GALPY</name>
<evidence type="ECO:0000256" key="8">
    <source>
        <dbReference type="ARBA" id="ARBA00022989"/>
    </source>
</evidence>
<keyword evidence="13" id="KW-1185">Reference proteome</keyword>
<keyword evidence="5" id="KW-1003">Cell membrane</keyword>
<keyword evidence="9 10" id="KW-0472">Membrane</keyword>
<dbReference type="GO" id="GO:0005886">
    <property type="term" value="C:plasma membrane"/>
    <property type="evidence" value="ECO:0007669"/>
    <property type="project" value="UniProtKB-SubCell"/>
</dbReference>
<dbReference type="Proteomes" id="UP000700334">
    <property type="component" value="Unassembled WGS sequence"/>
</dbReference>
<comment type="similarity">
    <text evidence="3">Belongs to the claudin family.</text>
</comment>
<feature type="transmembrane region" description="Helical" evidence="10">
    <location>
        <begin position="163"/>
        <end position="184"/>
    </location>
</feature>
<feature type="transmembrane region" description="Helical" evidence="10">
    <location>
        <begin position="246"/>
        <end position="269"/>
    </location>
</feature>
<evidence type="ECO:0000256" key="7">
    <source>
        <dbReference type="ARBA" id="ARBA00022949"/>
    </source>
</evidence>
<keyword evidence="11" id="KW-0732">Signal</keyword>
<evidence type="ECO:0000256" key="11">
    <source>
        <dbReference type="SAM" id="SignalP"/>
    </source>
</evidence>
<keyword evidence="8 10" id="KW-1133">Transmembrane helix</keyword>
<dbReference type="EMBL" id="JAGFMF010011596">
    <property type="protein sequence ID" value="KAG8519781.1"/>
    <property type="molecule type" value="Genomic_DNA"/>
</dbReference>
<dbReference type="Gene3D" id="1.20.140.150">
    <property type="match status" value="1"/>
</dbReference>
<dbReference type="AlphaFoldDB" id="A0A8J6AHZ2"/>
<evidence type="ECO:0000256" key="4">
    <source>
        <dbReference type="ARBA" id="ARBA00022427"/>
    </source>
</evidence>
<evidence type="ECO:0000256" key="6">
    <source>
        <dbReference type="ARBA" id="ARBA00022692"/>
    </source>
</evidence>
<comment type="caution">
    <text evidence="12">The sequence shown here is derived from an EMBL/GenBank/DDBJ whole genome shotgun (WGS) entry which is preliminary data.</text>
</comment>
<keyword evidence="4" id="KW-0796">Tight junction</keyword>
<keyword evidence="7" id="KW-0965">Cell junction</keyword>
<dbReference type="InterPro" id="IPR006187">
    <property type="entry name" value="Claudin"/>
</dbReference>
<feature type="chain" id="PRO_5035309228" evidence="11">
    <location>
        <begin position="19"/>
        <end position="377"/>
    </location>
</feature>
<feature type="transmembrane region" description="Helical" evidence="10">
    <location>
        <begin position="281"/>
        <end position="305"/>
    </location>
</feature>
<evidence type="ECO:0000313" key="12">
    <source>
        <dbReference type="EMBL" id="KAG8519781.1"/>
    </source>
</evidence>
<keyword evidence="6 10" id="KW-0812">Transmembrane</keyword>
<evidence type="ECO:0000256" key="5">
    <source>
        <dbReference type="ARBA" id="ARBA00022475"/>
    </source>
</evidence>
<evidence type="ECO:0000256" key="10">
    <source>
        <dbReference type="SAM" id="Phobius"/>
    </source>
</evidence>
<dbReference type="GO" id="GO:0005198">
    <property type="term" value="F:structural molecule activity"/>
    <property type="evidence" value="ECO:0007669"/>
    <property type="project" value="InterPro"/>
</dbReference>
<evidence type="ECO:0000256" key="2">
    <source>
        <dbReference type="ARBA" id="ARBA00004651"/>
    </source>
</evidence>
<evidence type="ECO:0000256" key="1">
    <source>
        <dbReference type="ARBA" id="ARBA00004435"/>
    </source>
</evidence>
<proteinExistence type="inferred from homology"/>
<feature type="signal peptide" evidence="11">
    <location>
        <begin position="1"/>
        <end position="18"/>
    </location>
</feature>
<organism evidence="12 13">
    <name type="scientific">Galemys pyrenaicus</name>
    <name type="common">Iberian desman</name>
    <name type="synonym">Pyrenean desman</name>
    <dbReference type="NCBI Taxonomy" id="202257"/>
    <lineage>
        <taxon>Eukaryota</taxon>
        <taxon>Metazoa</taxon>
        <taxon>Chordata</taxon>
        <taxon>Craniata</taxon>
        <taxon>Vertebrata</taxon>
        <taxon>Euteleostomi</taxon>
        <taxon>Mammalia</taxon>
        <taxon>Eutheria</taxon>
        <taxon>Laurasiatheria</taxon>
        <taxon>Eulipotyphla</taxon>
        <taxon>Talpidae</taxon>
        <taxon>Galemys</taxon>
    </lineage>
</organism>
<dbReference type="PANTHER" id="PTHR12002">
    <property type="entry name" value="CLAUDIN"/>
    <property type="match status" value="1"/>
</dbReference>
<dbReference type="GO" id="GO:0005923">
    <property type="term" value="C:bicellular tight junction"/>
    <property type="evidence" value="ECO:0007669"/>
    <property type="project" value="UniProtKB-SubCell"/>
</dbReference>